<dbReference type="InterPro" id="IPR027267">
    <property type="entry name" value="AH/BAR_dom_sf"/>
</dbReference>
<dbReference type="EMBL" id="HBUF01221049">
    <property type="protein sequence ID" value="CAG6669420.1"/>
    <property type="molecule type" value="Transcribed_RNA"/>
</dbReference>
<dbReference type="PROSITE" id="PS50195">
    <property type="entry name" value="PX"/>
    <property type="match status" value="1"/>
</dbReference>
<dbReference type="Pfam" id="PF00787">
    <property type="entry name" value="PX"/>
    <property type="match status" value="1"/>
</dbReference>
<dbReference type="PANTHER" id="PTHR10555">
    <property type="entry name" value="SORTING NEXIN"/>
    <property type="match status" value="1"/>
</dbReference>
<keyword evidence="10" id="KW-0472">Membrane</keyword>
<dbReference type="CDD" id="cd07623">
    <property type="entry name" value="BAR_SNX1_2"/>
    <property type="match status" value="1"/>
</dbReference>
<dbReference type="EMBL" id="HBUF01357161">
    <property type="protein sequence ID" value="CAG6718251.1"/>
    <property type="molecule type" value="Transcribed_RNA"/>
</dbReference>
<feature type="region of interest" description="Disordered" evidence="11">
    <location>
        <begin position="43"/>
        <end position="77"/>
    </location>
</feature>
<dbReference type="CDD" id="cd06859">
    <property type="entry name" value="PX_SNX1_2_like"/>
    <property type="match status" value="1"/>
</dbReference>
<dbReference type="SUPFAM" id="SSF64268">
    <property type="entry name" value="PX domain"/>
    <property type="match status" value="1"/>
</dbReference>
<feature type="compositionally biased region" description="Polar residues" evidence="11">
    <location>
        <begin position="116"/>
        <end position="126"/>
    </location>
</feature>
<keyword evidence="5" id="KW-0813">Transport</keyword>
<dbReference type="InterPro" id="IPR015404">
    <property type="entry name" value="Vps5_C"/>
</dbReference>
<evidence type="ECO:0000256" key="4">
    <source>
        <dbReference type="ARBA" id="ARBA00010883"/>
    </source>
</evidence>
<evidence type="ECO:0000313" key="13">
    <source>
        <dbReference type="EMBL" id="CAG6718252.1"/>
    </source>
</evidence>
<dbReference type="Gene3D" id="1.20.1270.60">
    <property type="entry name" value="Arfaptin homology (AH) domain/BAR domain"/>
    <property type="match status" value="1"/>
</dbReference>
<dbReference type="FunFam" id="1.20.1270.60:FF:000022">
    <property type="entry name" value="Sorting nexin 3 protein"/>
    <property type="match status" value="1"/>
</dbReference>
<dbReference type="GO" id="GO:0010008">
    <property type="term" value="C:endosome membrane"/>
    <property type="evidence" value="ECO:0007669"/>
    <property type="project" value="TreeGrafter"/>
</dbReference>
<dbReference type="FunFam" id="3.30.1520.10:FF:000016">
    <property type="entry name" value="Sorting nexin 2"/>
    <property type="match status" value="1"/>
</dbReference>
<evidence type="ECO:0000256" key="6">
    <source>
        <dbReference type="ARBA" id="ARBA00022490"/>
    </source>
</evidence>
<evidence type="ECO:0000256" key="7">
    <source>
        <dbReference type="ARBA" id="ARBA00022553"/>
    </source>
</evidence>
<dbReference type="InterPro" id="IPR001683">
    <property type="entry name" value="PX_dom"/>
</dbReference>
<keyword evidence="7" id="KW-0597">Phosphoprotein</keyword>
<keyword evidence="6" id="KW-0963">Cytoplasm</keyword>
<feature type="domain" description="PX" evidence="12">
    <location>
        <begin position="141"/>
        <end position="269"/>
    </location>
</feature>
<organism evidence="13">
    <name type="scientific">Cacopsylla melanoneura</name>
    <dbReference type="NCBI Taxonomy" id="428564"/>
    <lineage>
        <taxon>Eukaryota</taxon>
        <taxon>Metazoa</taxon>
        <taxon>Ecdysozoa</taxon>
        <taxon>Arthropoda</taxon>
        <taxon>Hexapoda</taxon>
        <taxon>Insecta</taxon>
        <taxon>Pterygota</taxon>
        <taxon>Neoptera</taxon>
        <taxon>Paraneoptera</taxon>
        <taxon>Hemiptera</taxon>
        <taxon>Sternorrhyncha</taxon>
        <taxon>Psylloidea</taxon>
        <taxon>Psyllidae</taxon>
        <taxon>Psyllinae</taxon>
        <taxon>Cacopsylla</taxon>
    </lineage>
</organism>
<dbReference type="EMBL" id="HBUF01653436">
    <property type="protein sequence ID" value="CAG6787352.1"/>
    <property type="molecule type" value="Transcribed_RNA"/>
</dbReference>
<dbReference type="GO" id="GO:0005829">
    <property type="term" value="C:cytosol"/>
    <property type="evidence" value="ECO:0007669"/>
    <property type="project" value="GOC"/>
</dbReference>
<dbReference type="EMBL" id="HBUF01357162">
    <property type="protein sequence ID" value="CAG6718252.1"/>
    <property type="molecule type" value="Transcribed_RNA"/>
</dbReference>
<dbReference type="GO" id="GO:0015031">
    <property type="term" value="P:protein transport"/>
    <property type="evidence" value="ECO:0007669"/>
    <property type="project" value="UniProtKB-KW"/>
</dbReference>
<dbReference type="AlphaFoldDB" id="A0A8D8V8J6"/>
<dbReference type="GO" id="GO:0005794">
    <property type="term" value="C:Golgi apparatus"/>
    <property type="evidence" value="ECO:0007669"/>
    <property type="project" value="UniProtKB-SubCell"/>
</dbReference>
<evidence type="ECO:0000256" key="9">
    <source>
        <dbReference type="ARBA" id="ARBA00023034"/>
    </source>
</evidence>
<evidence type="ECO:0000256" key="10">
    <source>
        <dbReference type="ARBA" id="ARBA00023136"/>
    </source>
</evidence>
<feature type="compositionally biased region" description="Polar residues" evidence="11">
    <location>
        <begin position="1"/>
        <end position="18"/>
    </location>
</feature>
<evidence type="ECO:0000256" key="5">
    <source>
        <dbReference type="ARBA" id="ARBA00022448"/>
    </source>
</evidence>
<dbReference type="GO" id="GO:0098796">
    <property type="term" value="C:membrane protein complex"/>
    <property type="evidence" value="ECO:0007669"/>
    <property type="project" value="UniProtKB-ARBA"/>
</dbReference>
<feature type="compositionally biased region" description="Basic and acidic residues" evidence="11">
    <location>
        <begin position="43"/>
        <end position="52"/>
    </location>
</feature>
<dbReference type="GO" id="GO:0035091">
    <property type="term" value="F:phosphatidylinositol binding"/>
    <property type="evidence" value="ECO:0007669"/>
    <property type="project" value="InterPro"/>
</dbReference>
<comment type="similarity">
    <text evidence="4">Belongs to the sorting nexin family.</text>
</comment>
<reference evidence="13" key="1">
    <citation type="submission" date="2021-05" db="EMBL/GenBank/DDBJ databases">
        <authorList>
            <person name="Alioto T."/>
            <person name="Alioto T."/>
            <person name="Gomez Garrido J."/>
        </authorList>
    </citation>
    <scope>NUCLEOTIDE SEQUENCE</scope>
</reference>
<dbReference type="Pfam" id="PF09325">
    <property type="entry name" value="Vps5"/>
    <property type="match status" value="1"/>
</dbReference>
<dbReference type="EMBL" id="HBUF01357163">
    <property type="protein sequence ID" value="CAG6718253.1"/>
    <property type="molecule type" value="Transcribed_RNA"/>
</dbReference>
<dbReference type="GO" id="GO:0034498">
    <property type="term" value="P:early endosome to Golgi transport"/>
    <property type="evidence" value="ECO:0007669"/>
    <property type="project" value="TreeGrafter"/>
</dbReference>
<protein>
    <submittedName>
        <fullName evidence="13">Sorting nexin-2</fullName>
    </submittedName>
</protein>
<evidence type="ECO:0000256" key="1">
    <source>
        <dbReference type="ARBA" id="ARBA00004287"/>
    </source>
</evidence>
<dbReference type="Gene3D" id="3.30.1520.10">
    <property type="entry name" value="Phox-like domain"/>
    <property type="match status" value="1"/>
</dbReference>
<dbReference type="SMART" id="SM00312">
    <property type="entry name" value="PX"/>
    <property type="match status" value="1"/>
</dbReference>
<evidence type="ECO:0000256" key="8">
    <source>
        <dbReference type="ARBA" id="ARBA00022927"/>
    </source>
</evidence>
<sequence>MSDSTTADESMFQSININKQEEDEEEDLFKSAIDTEKSLIIPNDKDLAKAEEETQEPDELVDATEDQTKQSTGVIPPSTLFKELPTLQLSQTKNILSPISPLNEMLSPSEDLMGQEVNNATSNSNTDKQDKAEKNNNTSENYIEINVTEPNKIGDGYSSYVAYRVETRTNLRDFRRSEMFVPRRFSDFLALHEKLAEKYVRNGRIIPPAPGKDIMGTTKVKMSSGSDQEAEFLEKRRKALERYLRRTAAHPVLRDDPDFREFLEVDGELPRATNTSALSSAGMLRFINRFGETVQKLSFRMDENDQWFSDKTVLVDSIESQLAHLHSSIESLVVQRRELSLFSSHLAKSLALLSNIEEHSALSRVLSELSELYEKLETVYGEQATSDFDTLCELFRDYVALIQAVKDTFHARVKIYQTCQSWQIILNKKREAKVKLELAGRSDKSIQAAHEVTEWEHKVERCQEDFTAISAMIKREFATFEVNRVNEFKATLTKYMEELMGYQQQSIKLWQSFIPEVKTIQLKSSSGGPASASLVSTN</sequence>
<dbReference type="EMBL" id="HBUF01653439">
    <property type="protein sequence ID" value="CAG6787355.1"/>
    <property type="molecule type" value="Transcribed_RNA"/>
</dbReference>
<evidence type="ECO:0000256" key="3">
    <source>
        <dbReference type="ARBA" id="ARBA00004555"/>
    </source>
</evidence>
<evidence type="ECO:0000256" key="2">
    <source>
        <dbReference type="ARBA" id="ARBA00004496"/>
    </source>
</evidence>
<keyword evidence="9" id="KW-0333">Golgi apparatus</keyword>
<feature type="region of interest" description="Disordered" evidence="11">
    <location>
        <begin position="115"/>
        <end position="142"/>
    </location>
</feature>
<comment type="subcellular location">
    <subcellularLocation>
        <location evidence="2">Cytoplasm</location>
    </subcellularLocation>
    <subcellularLocation>
        <location evidence="3">Golgi apparatus</location>
    </subcellularLocation>
    <subcellularLocation>
        <location evidence="1">Membrane</location>
        <topology evidence="1">Peripheral membrane protein</topology>
        <orientation evidence="1">Cytoplasmic side</orientation>
    </subcellularLocation>
</comment>
<proteinExistence type="inferred from homology"/>
<dbReference type="SUPFAM" id="SSF103657">
    <property type="entry name" value="BAR/IMD domain-like"/>
    <property type="match status" value="1"/>
</dbReference>
<evidence type="ECO:0000259" key="12">
    <source>
        <dbReference type="PROSITE" id="PS50195"/>
    </source>
</evidence>
<evidence type="ECO:0000256" key="11">
    <source>
        <dbReference type="SAM" id="MobiDB-lite"/>
    </source>
</evidence>
<dbReference type="InterPro" id="IPR036871">
    <property type="entry name" value="PX_dom_sf"/>
</dbReference>
<feature type="region of interest" description="Disordered" evidence="11">
    <location>
        <begin position="1"/>
        <end position="26"/>
    </location>
</feature>
<dbReference type="PANTHER" id="PTHR10555:SF170">
    <property type="entry name" value="FI18122P1"/>
    <property type="match status" value="1"/>
</dbReference>
<dbReference type="EMBL" id="HBUF01221048">
    <property type="protein sequence ID" value="CAG6669417.1"/>
    <property type="molecule type" value="Transcribed_RNA"/>
</dbReference>
<name>A0A8D8V8J6_9HEMI</name>
<keyword evidence="8" id="KW-0653">Protein transport</keyword>
<feature type="compositionally biased region" description="Acidic residues" evidence="11">
    <location>
        <begin position="53"/>
        <end position="65"/>
    </location>
</feature>
<accession>A0A8D8V8J6</accession>
<dbReference type="EMBL" id="HBUF01221050">
    <property type="protein sequence ID" value="CAG6669423.1"/>
    <property type="molecule type" value="Transcribed_RNA"/>
</dbReference>